<proteinExistence type="predicted"/>
<sequence length="355" mass="39734">MLCPICGYQNQPTAKFCIVCGASLTDVKLEVLPFDTQLLGGEYIVYKVLGQGGFGITYFGNEVLLKRPIAIKEFFPAGCHRQGSTVISAGNWTVASYNQAKQRFLQEGQTLAQFNHPGIVRVFKYFEDNNTAYIVMEYLQGKNLADLLEERGEPLKEWEAVSYVEKVSKALEVIHQANFLHLDIKPDNVMVTTDRRVVLVDFGAAKEYLAGKTQLLSRTVTPGYAPLEQYAERAKQEPYMDIYALAATLYHLLTGQMPVSAVDRAVGVELPDVRQLNPKVRPFVAEAVMQGMAMEVKRRPQSVGEFLNLLHGRKSSPSNPEARMEFYKPAKDPWGAFGEPDETSTDSSEKSSNWF</sequence>
<accession>A0A1J1LU76</accession>
<dbReference type="Proteomes" id="UP000184315">
    <property type="component" value="Unassembled WGS sequence"/>
</dbReference>
<dbReference type="AlphaFoldDB" id="A0A1J1LU76"/>
<dbReference type="InterPro" id="IPR008271">
    <property type="entry name" value="Ser/Thr_kinase_AS"/>
</dbReference>
<evidence type="ECO:0000259" key="7">
    <source>
        <dbReference type="PROSITE" id="PS50011"/>
    </source>
</evidence>
<dbReference type="OrthoDB" id="581647at2"/>
<protein>
    <submittedName>
        <fullName evidence="8">Protein kinase, putative</fullName>
    </submittedName>
</protein>
<dbReference type="STRING" id="671072.PL9214670022"/>
<evidence type="ECO:0000256" key="4">
    <source>
        <dbReference type="ARBA" id="ARBA00022840"/>
    </source>
</evidence>
<dbReference type="GO" id="GO:0004674">
    <property type="term" value="F:protein serine/threonine kinase activity"/>
    <property type="evidence" value="ECO:0007669"/>
    <property type="project" value="TreeGrafter"/>
</dbReference>
<feature type="region of interest" description="Disordered" evidence="6">
    <location>
        <begin position="330"/>
        <end position="355"/>
    </location>
</feature>
<dbReference type="Pfam" id="PF13240">
    <property type="entry name" value="Zn_Ribbon_1"/>
    <property type="match status" value="1"/>
</dbReference>
<dbReference type="InterPro" id="IPR017441">
    <property type="entry name" value="Protein_kinase_ATP_BS"/>
</dbReference>
<dbReference type="CDD" id="cd14014">
    <property type="entry name" value="STKc_PknB_like"/>
    <property type="match status" value="1"/>
</dbReference>
<dbReference type="PROSITE" id="PS00108">
    <property type="entry name" value="PROTEIN_KINASE_ST"/>
    <property type="match status" value="1"/>
</dbReference>
<keyword evidence="2 5" id="KW-0547">Nucleotide-binding</keyword>
<dbReference type="InterPro" id="IPR026870">
    <property type="entry name" value="Zinc_ribbon_dom"/>
</dbReference>
<dbReference type="Pfam" id="PF00069">
    <property type="entry name" value="Pkinase"/>
    <property type="match status" value="1"/>
</dbReference>
<dbReference type="SMART" id="SM00220">
    <property type="entry name" value="S_TKc"/>
    <property type="match status" value="1"/>
</dbReference>
<dbReference type="InterPro" id="IPR011009">
    <property type="entry name" value="Kinase-like_dom_sf"/>
</dbReference>
<dbReference type="InterPro" id="IPR000719">
    <property type="entry name" value="Prot_kinase_dom"/>
</dbReference>
<dbReference type="PROSITE" id="PS00107">
    <property type="entry name" value="PROTEIN_KINASE_ATP"/>
    <property type="match status" value="1"/>
</dbReference>
<dbReference type="EMBL" id="CZDF01000174">
    <property type="protein sequence ID" value="CUR35396.1"/>
    <property type="molecule type" value="Genomic_DNA"/>
</dbReference>
<keyword evidence="1" id="KW-0808">Transferase</keyword>
<evidence type="ECO:0000256" key="1">
    <source>
        <dbReference type="ARBA" id="ARBA00022679"/>
    </source>
</evidence>
<evidence type="ECO:0000256" key="2">
    <source>
        <dbReference type="ARBA" id="ARBA00022741"/>
    </source>
</evidence>
<keyword evidence="4 5" id="KW-0067">ATP-binding</keyword>
<name>A0A1J1LU76_9CYAN</name>
<dbReference type="PROSITE" id="PS50011">
    <property type="entry name" value="PROTEIN_KINASE_DOM"/>
    <property type="match status" value="1"/>
</dbReference>
<dbReference type="Gene3D" id="1.10.510.10">
    <property type="entry name" value="Transferase(Phosphotransferase) domain 1"/>
    <property type="match status" value="1"/>
</dbReference>
<dbReference type="RefSeq" id="WP_083580233.1">
    <property type="nucleotide sequence ID" value="NZ_LN889815.1"/>
</dbReference>
<reference evidence="9" key="1">
    <citation type="submission" date="2015-10" db="EMBL/GenBank/DDBJ databases">
        <authorList>
            <person name="Regsiter A."/>
            <person name="william w."/>
        </authorList>
    </citation>
    <scope>NUCLEOTIDE SEQUENCE [LARGE SCALE GENOMIC DNA]</scope>
</reference>
<keyword evidence="9" id="KW-1185">Reference proteome</keyword>
<feature type="domain" description="Protein kinase" evidence="7">
    <location>
        <begin position="43"/>
        <end position="335"/>
    </location>
</feature>
<dbReference type="SUPFAM" id="SSF56112">
    <property type="entry name" value="Protein kinase-like (PK-like)"/>
    <property type="match status" value="1"/>
</dbReference>
<feature type="binding site" evidence="5">
    <location>
        <position position="72"/>
    </location>
    <ligand>
        <name>ATP</name>
        <dbReference type="ChEBI" id="CHEBI:30616"/>
    </ligand>
</feature>
<dbReference type="PANTHER" id="PTHR43289:SF34">
    <property type="entry name" value="SERINE_THREONINE-PROTEIN KINASE YBDM-RELATED"/>
    <property type="match status" value="1"/>
</dbReference>
<evidence type="ECO:0000256" key="5">
    <source>
        <dbReference type="PROSITE-ProRule" id="PRU10141"/>
    </source>
</evidence>
<dbReference type="GO" id="GO:0005524">
    <property type="term" value="F:ATP binding"/>
    <property type="evidence" value="ECO:0007669"/>
    <property type="project" value="UniProtKB-UniRule"/>
</dbReference>
<organism evidence="8 9">
    <name type="scientific">Planktothrix tepida PCC 9214</name>
    <dbReference type="NCBI Taxonomy" id="671072"/>
    <lineage>
        <taxon>Bacteria</taxon>
        <taxon>Bacillati</taxon>
        <taxon>Cyanobacteriota</taxon>
        <taxon>Cyanophyceae</taxon>
        <taxon>Oscillatoriophycideae</taxon>
        <taxon>Oscillatoriales</taxon>
        <taxon>Microcoleaceae</taxon>
        <taxon>Planktothrix</taxon>
    </lineage>
</organism>
<dbReference type="PANTHER" id="PTHR43289">
    <property type="entry name" value="MITOGEN-ACTIVATED PROTEIN KINASE KINASE KINASE 20-RELATED"/>
    <property type="match status" value="1"/>
</dbReference>
<evidence type="ECO:0000313" key="9">
    <source>
        <dbReference type="Proteomes" id="UP000184315"/>
    </source>
</evidence>
<dbReference type="Gene3D" id="3.30.200.20">
    <property type="entry name" value="Phosphorylase Kinase, domain 1"/>
    <property type="match status" value="1"/>
</dbReference>
<keyword evidence="3 8" id="KW-0418">Kinase</keyword>
<evidence type="ECO:0000313" key="8">
    <source>
        <dbReference type="EMBL" id="CUR35396.1"/>
    </source>
</evidence>
<gene>
    <name evidence="8" type="ORF">PL9214670022</name>
</gene>
<evidence type="ECO:0000256" key="3">
    <source>
        <dbReference type="ARBA" id="ARBA00022777"/>
    </source>
</evidence>
<evidence type="ECO:0000256" key="6">
    <source>
        <dbReference type="SAM" id="MobiDB-lite"/>
    </source>
</evidence>